<feature type="region of interest" description="Disordered" evidence="1">
    <location>
        <begin position="419"/>
        <end position="471"/>
    </location>
</feature>
<evidence type="ECO:0000256" key="1">
    <source>
        <dbReference type="SAM" id="MobiDB-lite"/>
    </source>
</evidence>
<feature type="compositionally biased region" description="Low complexity" evidence="1">
    <location>
        <begin position="258"/>
        <end position="274"/>
    </location>
</feature>
<feature type="compositionally biased region" description="Basic and acidic residues" evidence="1">
    <location>
        <begin position="360"/>
        <end position="370"/>
    </location>
</feature>
<feature type="compositionally biased region" description="Low complexity" evidence="1">
    <location>
        <begin position="82"/>
        <end position="98"/>
    </location>
</feature>
<feature type="region of interest" description="Disordered" evidence="1">
    <location>
        <begin position="333"/>
        <end position="370"/>
    </location>
</feature>
<feature type="region of interest" description="Disordered" evidence="1">
    <location>
        <begin position="58"/>
        <end position="98"/>
    </location>
</feature>
<gene>
    <name evidence="2" type="ORF">BD311DRAFT_752747</name>
</gene>
<name>A0A4Q9MUY8_9APHY</name>
<feature type="region of interest" description="Disordered" evidence="1">
    <location>
        <begin position="511"/>
        <end position="555"/>
    </location>
</feature>
<proteinExistence type="predicted"/>
<feature type="compositionally biased region" description="Polar residues" evidence="1">
    <location>
        <begin position="275"/>
        <end position="286"/>
    </location>
</feature>
<organism evidence="2">
    <name type="scientific">Dichomitus squalens</name>
    <dbReference type="NCBI Taxonomy" id="114155"/>
    <lineage>
        <taxon>Eukaryota</taxon>
        <taxon>Fungi</taxon>
        <taxon>Dikarya</taxon>
        <taxon>Basidiomycota</taxon>
        <taxon>Agaricomycotina</taxon>
        <taxon>Agaricomycetes</taxon>
        <taxon>Polyporales</taxon>
        <taxon>Polyporaceae</taxon>
        <taxon>Dichomitus</taxon>
    </lineage>
</organism>
<dbReference type="OrthoDB" id="2755543at2759"/>
<reference evidence="2" key="1">
    <citation type="submission" date="2019-01" db="EMBL/GenBank/DDBJ databases">
        <title>Draft genome sequences of three monokaryotic isolates of the white-rot basidiomycete fungus Dichomitus squalens.</title>
        <authorList>
            <consortium name="DOE Joint Genome Institute"/>
            <person name="Lopez S.C."/>
            <person name="Andreopoulos B."/>
            <person name="Pangilinan J."/>
            <person name="Lipzen A."/>
            <person name="Riley R."/>
            <person name="Ahrendt S."/>
            <person name="Ng V."/>
            <person name="Barry K."/>
            <person name="Daum C."/>
            <person name="Grigoriev I.V."/>
            <person name="Hilden K.S."/>
            <person name="Makela M.R."/>
            <person name="de Vries R.P."/>
        </authorList>
    </citation>
    <scope>NUCLEOTIDE SEQUENCE [LARGE SCALE GENOMIC DNA]</scope>
    <source>
        <strain evidence="2">OM18370.1</strain>
    </source>
</reference>
<evidence type="ECO:0000313" key="2">
    <source>
        <dbReference type="EMBL" id="TBU31515.1"/>
    </source>
</evidence>
<accession>A0A4Q9MUY8</accession>
<sequence length="555" mass="59893">MQTSKEQLSVESHPLVETLLFPKGNLSPPQIERFSFECQSLGSASPVGISGQFHSYHQLSCDRDSSPDRSEDGDSEFSSRGPSTPTADDSPSLPPASRLLLTPLNKSLDDSFSLFNTSPTLASGPHSLTLNHSLSHDTPSYLGLRNGVPPHLRHSSDSIMDSPTKHYADLKPFSVHTSLPTHITTPAQQTTRAEEAQPAKTARRSRMSANRGITVHKLALELPQACSPSNSLSTFINALEDASPGWYQSLMDSALPQSGSYSPLASPQSSSGFSKSLTESVGSGTSLPKDGLPCDMLGAMRELEELATVVRHLPIPTLRTVVVDWVASPLTPDVSTTPASERKHLTLPAVTSTSSTLIRPGERKSAPAVRSKEVLRETLPSDYRAPSAYAPSPNQPAIDNLVYHPKLSKTLGLRSLPSWGASGTAAPQTPTPQGGFDGGLHSPQSYWEDYRSPSGKDLPTSVERLPENHLPSKTPKSYKIASFFRRRPTAAAVVEDWPEYRRDPALRATHVPESVPRVLRSAPDGPANKGSSRSSPILEPPPSLGHRQLDSFLQM</sequence>
<feature type="compositionally biased region" description="Basic and acidic residues" evidence="1">
    <location>
        <begin position="60"/>
        <end position="72"/>
    </location>
</feature>
<dbReference type="Proteomes" id="UP000292957">
    <property type="component" value="Unassembled WGS sequence"/>
</dbReference>
<dbReference type="AlphaFoldDB" id="A0A4Q9MUY8"/>
<dbReference type="EMBL" id="ML143399">
    <property type="protein sequence ID" value="TBU31515.1"/>
    <property type="molecule type" value="Genomic_DNA"/>
</dbReference>
<feature type="region of interest" description="Disordered" evidence="1">
    <location>
        <begin position="185"/>
        <end position="208"/>
    </location>
</feature>
<feature type="region of interest" description="Disordered" evidence="1">
    <location>
        <begin position="257"/>
        <end position="290"/>
    </location>
</feature>
<protein>
    <submittedName>
        <fullName evidence="2">Uncharacterized protein</fullName>
    </submittedName>
</protein>